<reference evidence="6" key="1">
    <citation type="submission" date="2020-10" db="EMBL/GenBank/DDBJ databases">
        <authorList>
            <person name="Gilroy R."/>
        </authorList>
    </citation>
    <scope>NUCLEOTIDE SEQUENCE</scope>
    <source>
        <strain evidence="6">ChiW3-316</strain>
    </source>
</reference>
<evidence type="ECO:0000256" key="2">
    <source>
        <dbReference type="ARBA" id="ARBA00022692"/>
    </source>
</evidence>
<evidence type="ECO:0000313" key="7">
    <source>
        <dbReference type="Proteomes" id="UP000824107"/>
    </source>
</evidence>
<feature type="transmembrane region" description="Helical" evidence="5">
    <location>
        <begin position="191"/>
        <end position="207"/>
    </location>
</feature>
<dbReference type="HAMAP" id="MF_00902">
    <property type="entry name" value="TatC"/>
    <property type="match status" value="1"/>
</dbReference>
<keyword evidence="5" id="KW-1003">Cell membrane</keyword>
<dbReference type="EMBL" id="DVNC01000037">
    <property type="protein sequence ID" value="HIU53570.1"/>
    <property type="molecule type" value="Genomic_DNA"/>
</dbReference>
<evidence type="ECO:0000256" key="3">
    <source>
        <dbReference type="ARBA" id="ARBA00022989"/>
    </source>
</evidence>
<dbReference type="Pfam" id="PF00902">
    <property type="entry name" value="TatC"/>
    <property type="match status" value="1"/>
</dbReference>
<evidence type="ECO:0000256" key="5">
    <source>
        <dbReference type="HAMAP-Rule" id="MF_00902"/>
    </source>
</evidence>
<dbReference type="PRINTS" id="PR01840">
    <property type="entry name" value="TATCFAMILY"/>
</dbReference>
<comment type="subcellular location">
    <subcellularLocation>
        <location evidence="5">Cell membrane</location>
        <topology evidence="5">Multi-pass membrane protein</topology>
    </subcellularLocation>
    <subcellularLocation>
        <location evidence="1">Membrane</location>
        <topology evidence="1">Multi-pass membrane protein</topology>
    </subcellularLocation>
</comment>
<organism evidence="6 7">
    <name type="scientific">Candidatus Scatocola faecipullorum</name>
    <dbReference type="NCBI Taxonomy" id="2840917"/>
    <lineage>
        <taxon>Bacteria</taxon>
        <taxon>Pseudomonadati</taxon>
        <taxon>Pseudomonadota</taxon>
        <taxon>Alphaproteobacteria</taxon>
        <taxon>Rhodospirillales</taxon>
        <taxon>Rhodospirillaceae</taxon>
        <taxon>Rhodospirillaceae incertae sedis</taxon>
        <taxon>Candidatus Scatocola</taxon>
    </lineage>
</organism>
<comment type="similarity">
    <text evidence="5">Belongs to the TatC family.</text>
</comment>
<keyword evidence="4 5" id="KW-0472">Membrane</keyword>
<feature type="transmembrane region" description="Helical" evidence="5">
    <location>
        <begin position="106"/>
        <end position="131"/>
    </location>
</feature>
<evidence type="ECO:0000256" key="1">
    <source>
        <dbReference type="ARBA" id="ARBA00004141"/>
    </source>
</evidence>
<evidence type="ECO:0000313" key="6">
    <source>
        <dbReference type="EMBL" id="HIU53570.1"/>
    </source>
</evidence>
<comment type="caution">
    <text evidence="5">Lacks conserved residue(s) required for the propagation of feature annotation.</text>
</comment>
<dbReference type="GO" id="GO:0065002">
    <property type="term" value="P:intracellular protein transmembrane transport"/>
    <property type="evidence" value="ECO:0007669"/>
    <property type="project" value="TreeGrafter"/>
</dbReference>
<dbReference type="InterPro" id="IPR002033">
    <property type="entry name" value="TatC"/>
</dbReference>
<keyword evidence="3 5" id="KW-1133">Transmembrane helix</keyword>
<keyword evidence="2 5" id="KW-0812">Transmembrane</keyword>
<keyword evidence="5" id="KW-0811">Translocation</keyword>
<proteinExistence type="inferred from homology"/>
<dbReference type="GO" id="GO:0009977">
    <property type="term" value="F:proton motive force dependent protein transmembrane transporter activity"/>
    <property type="evidence" value="ECO:0007669"/>
    <property type="project" value="TreeGrafter"/>
</dbReference>
<protein>
    <recommendedName>
        <fullName evidence="5">Sec-independent protein translocase protein TatC</fullName>
    </recommendedName>
</protein>
<feature type="transmembrane region" description="Helical" evidence="5">
    <location>
        <begin position="65"/>
        <end position="85"/>
    </location>
</feature>
<dbReference type="PANTHER" id="PTHR30371:SF0">
    <property type="entry name" value="SEC-INDEPENDENT PROTEIN TRANSLOCASE PROTEIN TATC, CHLOROPLASTIC-RELATED"/>
    <property type="match status" value="1"/>
</dbReference>
<dbReference type="GO" id="GO:0043953">
    <property type="term" value="P:protein transport by the Tat complex"/>
    <property type="evidence" value="ECO:0007669"/>
    <property type="project" value="UniProtKB-UniRule"/>
</dbReference>
<keyword evidence="5" id="KW-0813">Transport</keyword>
<feature type="transmembrane region" description="Helical" evidence="5">
    <location>
        <begin position="20"/>
        <end position="45"/>
    </location>
</feature>
<sequence>MQEQDESLILHLEALRTMLIKCFVALGVGLLPMFLAAPYGMNGLIKIIIGNNNVSLNYFSPMEVFILQIKIAVVLDLLICFPYIARQIWKFLLPALYDNERRFIKSIVFASSGLFIVGVLFCIFFILPLIINFGISFATPDIKAVFGISNIIGLALMLSVIFGLMFQFPLITYSLIRAGIASYEGIKNKRPYIFVAILIIAGILTPPDIVSQLMLTIPTYLLFEAGLFAARKYKRTGD</sequence>
<name>A0A9D1SB42_9PROT</name>
<dbReference type="NCBIfam" id="TIGR00945">
    <property type="entry name" value="tatC"/>
    <property type="match status" value="1"/>
</dbReference>
<accession>A0A9D1SB42</accession>
<comment type="function">
    <text evidence="5">Part of the twin-arginine translocation (Tat) system that transports large folded proteins containing a characteristic twin-arginine motif in their signal peptide across membranes. Together with TatB, TatC is part of a receptor directly interacting with Tat signal peptides.</text>
</comment>
<comment type="subunit">
    <text evidence="5">The Tat system comprises two distinct complexes: a TatABC complex, containing multiple copies of TatA, TatB and TatC subunits, and a separate TatA complex, containing only TatA subunits. Substrates initially bind to the TatABC complex, which probably triggers association of the separate TatA complex to form the active translocon.</text>
</comment>
<comment type="caution">
    <text evidence="6">The sequence shown here is derived from an EMBL/GenBank/DDBJ whole genome shotgun (WGS) entry which is preliminary data.</text>
</comment>
<dbReference type="PANTHER" id="PTHR30371">
    <property type="entry name" value="SEC-INDEPENDENT PROTEIN TRANSLOCASE PROTEIN TATC"/>
    <property type="match status" value="1"/>
</dbReference>
<feature type="transmembrane region" description="Helical" evidence="5">
    <location>
        <begin position="151"/>
        <end position="171"/>
    </location>
</feature>
<keyword evidence="5" id="KW-0653">Protein transport</keyword>
<gene>
    <name evidence="5 6" type="primary">tatC</name>
    <name evidence="6" type="ORF">IAD20_05765</name>
</gene>
<evidence type="ECO:0000256" key="4">
    <source>
        <dbReference type="ARBA" id="ARBA00023136"/>
    </source>
</evidence>
<dbReference type="GO" id="GO:0033281">
    <property type="term" value="C:TAT protein transport complex"/>
    <property type="evidence" value="ECO:0007669"/>
    <property type="project" value="UniProtKB-UniRule"/>
</dbReference>
<dbReference type="AlphaFoldDB" id="A0A9D1SB42"/>
<dbReference type="Proteomes" id="UP000824107">
    <property type="component" value="Unassembled WGS sequence"/>
</dbReference>
<reference evidence="6" key="2">
    <citation type="journal article" date="2021" name="PeerJ">
        <title>Extensive microbial diversity within the chicken gut microbiome revealed by metagenomics and culture.</title>
        <authorList>
            <person name="Gilroy R."/>
            <person name="Ravi A."/>
            <person name="Getino M."/>
            <person name="Pursley I."/>
            <person name="Horton D.L."/>
            <person name="Alikhan N.F."/>
            <person name="Baker D."/>
            <person name="Gharbi K."/>
            <person name="Hall N."/>
            <person name="Watson M."/>
            <person name="Adriaenssens E.M."/>
            <person name="Foster-Nyarko E."/>
            <person name="Jarju S."/>
            <person name="Secka A."/>
            <person name="Antonio M."/>
            <person name="Oren A."/>
            <person name="Chaudhuri R.R."/>
            <person name="La Ragione R."/>
            <person name="Hildebrand F."/>
            <person name="Pallen M.J."/>
        </authorList>
    </citation>
    <scope>NUCLEOTIDE SEQUENCE</scope>
    <source>
        <strain evidence="6">ChiW3-316</strain>
    </source>
</reference>